<accession>A0A4R7BA96</accession>
<proteinExistence type="inferred from homology"/>
<dbReference type="AlphaFoldDB" id="A0A4R7BA96"/>
<dbReference type="PANTHER" id="PTHR42747">
    <property type="entry name" value="NITRONATE MONOOXYGENASE-RELATED"/>
    <property type="match status" value="1"/>
</dbReference>
<evidence type="ECO:0000256" key="11">
    <source>
        <dbReference type="ARBA" id="ARBA00067136"/>
    </source>
</evidence>
<evidence type="ECO:0000256" key="8">
    <source>
        <dbReference type="ARBA" id="ARBA00023033"/>
    </source>
</evidence>
<dbReference type="GO" id="GO:0018580">
    <property type="term" value="F:nitronate monooxygenase activity"/>
    <property type="evidence" value="ECO:0007669"/>
    <property type="project" value="InterPro"/>
</dbReference>
<comment type="similarity">
    <text evidence="2">Belongs to the nitronate monooxygenase family. NMO class I subfamily.</text>
</comment>
<keyword evidence="13" id="KW-1185">Reference proteome</keyword>
<dbReference type="Proteomes" id="UP000295611">
    <property type="component" value="Unassembled WGS sequence"/>
</dbReference>
<dbReference type="OrthoDB" id="9778912at2"/>
<comment type="caution">
    <text evidence="12">The sequence shown here is derived from an EMBL/GenBank/DDBJ whole genome shotgun (WGS) entry which is preliminary data.</text>
</comment>
<dbReference type="EMBL" id="SNZP01000004">
    <property type="protein sequence ID" value="TDR80556.1"/>
    <property type="molecule type" value="Genomic_DNA"/>
</dbReference>
<dbReference type="GO" id="GO:0000166">
    <property type="term" value="F:nucleotide binding"/>
    <property type="evidence" value="ECO:0007669"/>
    <property type="project" value="UniProtKB-KW"/>
</dbReference>
<dbReference type="FunFam" id="3.20.20.70:FF:000154">
    <property type="entry name" value="Probable nitronate monooxygenase"/>
    <property type="match status" value="1"/>
</dbReference>
<evidence type="ECO:0000256" key="1">
    <source>
        <dbReference type="ARBA" id="ARBA00001917"/>
    </source>
</evidence>
<reference evidence="12 13" key="1">
    <citation type="submission" date="2019-03" db="EMBL/GenBank/DDBJ databases">
        <title>Genomic Encyclopedia of Type Strains, Phase III (KMG-III): the genomes of soil and plant-associated and newly described type strains.</title>
        <authorList>
            <person name="Whitman W."/>
        </authorList>
    </citation>
    <scope>NUCLEOTIDE SEQUENCE [LARGE SCALE GENOMIC DNA]</scope>
    <source>
        <strain evidence="12 13">CECT 8976</strain>
    </source>
</reference>
<name>A0A4R7BA96_9NEIS</name>
<gene>
    <name evidence="12" type="ORF">DFP86_10454</name>
</gene>
<organism evidence="12 13">
    <name type="scientific">Paludibacterium purpuratum</name>
    <dbReference type="NCBI Taxonomy" id="1144873"/>
    <lineage>
        <taxon>Bacteria</taxon>
        <taxon>Pseudomonadati</taxon>
        <taxon>Pseudomonadota</taxon>
        <taxon>Betaproteobacteria</taxon>
        <taxon>Neisseriales</taxon>
        <taxon>Chromobacteriaceae</taxon>
        <taxon>Paludibacterium</taxon>
    </lineage>
</organism>
<comment type="cofactor">
    <cofactor evidence="1">
        <name>FMN</name>
        <dbReference type="ChEBI" id="CHEBI:58210"/>
    </cofactor>
</comment>
<evidence type="ECO:0000256" key="10">
    <source>
        <dbReference type="ARBA" id="ARBA00049401"/>
    </source>
</evidence>
<dbReference type="GO" id="GO:0009636">
    <property type="term" value="P:response to toxic substance"/>
    <property type="evidence" value="ECO:0007669"/>
    <property type="project" value="UniProtKB-KW"/>
</dbReference>
<keyword evidence="5" id="KW-0288">FMN</keyword>
<keyword evidence="7" id="KW-0560">Oxidoreductase</keyword>
<evidence type="ECO:0000256" key="7">
    <source>
        <dbReference type="ARBA" id="ARBA00023002"/>
    </source>
</evidence>
<dbReference type="CDD" id="cd04730">
    <property type="entry name" value="NPD_like"/>
    <property type="match status" value="1"/>
</dbReference>
<evidence type="ECO:0000256" key="9">
    <source>
        <dbReference type="ARBA" id="ARBA00031155"/>
    </source>
</evidence>
<keyword evidence="6" id="KW-0547">Nucleotide-binding</keyword>
<dbReference type="Gene3D" id="3.20.20.70">
    <property type="entry name" value="Aldolase class I"/>
    <property type="match status" value="1"/>
</dbReference>
<evidence type="ECO:0000256" key="6">
    <source>
        <dbReference type="ARBA" id="ARBA00022741"/>
    </source>
</evidence>
<dbReference type="InterPro" id="IPR013785">
    <property type="entry name" value="Aldolase_TIM"/>
</dbReference>
<protein>
    <recommendedName>
        <fullName evidence="11">Nitronate monooxygenase</fullName>
    </recommendedName>
    <alternativeName>
        <fullName evidence="9">Propionate 3-nitronate monooxygenase</fullName>
    </alternativeName>
</protein>
<keyword evidence="3" id="KW-0216">Detoxification</keyword>
<keyword evidence="8 12" id="KW-0503">Monooxygenase</keyword>
<comment type="catalytic activity">
    <reaction evidence="10">
        <text>3 propionate 3-nitronate + 3 O2 + H2O = 3 3-oxopropanoate + 2 nitrate + nitrite + H2O2 + 3 H(+)</text>
        <dbReference type="Rhea" id="RHEA:57332"/>
        <dbReference type="ChEBI" id="CHEBI:15377"/>
        <dbReference type="ChEBI" id="CHEBI:15378"/>
        <dbReference type="ChEBI" id="CHEBI:15379"/>
        <dbReference type="ChEBI" id="CHEBI:16240"/>
        <dbReference type="ChEBI" id="CHEBI:16301"/>
        <dbReference type="ChEBI" id="CHEBI:17632"/>
        <dbReference type="ChEBI" id="CHEBI:33190"/>
        <dbReference type="ChEBI" id="CHEBI:136067"/>
    </reaction>
</comment>
<evidence type="ECO:0000256" key="5">
    <source>
        <dbReference type="ARBA" id="ARBA00022643"/>
    </source>
</evidence>
<dbReference type="Pfam" id="PF03060">
    <property type="entry name" value="NMO"/>
    <property type="match status" value="1"/>
</dbReference>
<dbReference type="InterPro" id="IPR004136">
    <property type="entry name" value="NMO"/>
</dbReference>
<dbReference type="SUPFAM" id="SSF51412">
    <property type="entry name" value="Inosine monophosphate dehydrogenase (IMPDH)"/>
    <property type="match status" value="1"/>
</dbReference>
<keyword evidence="4" id="KW-0285">Flavoprotein</keyword>
<dbReference type="RefSeq" id="WP_133679038.1">
    <property type="nucleotide sequence ID" value="NZ_SNZP01000004.1"/>
</dbReference>
<sequence length="354" mass="36786">MKHLDFCRQWQLSTPLIQAPMAGGATTPELVAAVCEAGALGAFAAAMLSPAQITAGIAAIRALTDRPFLVNLFVLETPTPTEDTLAHAQSMLADSYRAIGIDQTTPSKWCEDFSAQLDAVLAAKPAAISFAFGLAGAAVIERCHLAGIQVIGTATTVSEGLAWQADGADAVCAQGVEAGGHRGGLQTEEGGGMIGTLALVPQMVDALSIPVIAAGGVMDGRGIAACLVLGAAGVQMGTAFLCCPESGISTTWKQALLAAGDDATRITRVFSGRPARGLYNDFMASMARYERHVPPYPVQNALTGPMRQAAQRAGRADYLSLWAGQGVRLARGVPASELVEVLDREWRALLPSWG</sequence>
<evidence type="ECO:0000256" key="3">
    <source>
        <dbReference type="ARBA" id="ARBA00022575"/>
    </source>
</evidence>
<evidence type="ECO:0000313" key="12">
    <source>
        <dbReference type="EMBL" id="TDR80556.1"/>
    </source>
</evidence>
<evidence type="ECO:0000256" key="2">
    <source>
        <dbReference type="ARBA" id="ARBA00009881"/>
    </source>
</evidence>
<evidence type="ECO:0000313" key="13">
    <source>
        <dbReference type="Proteomes" id="UP000295611"/>
    </source>
</evidence>
<dbReference type="PANTHER" id="PTHR42747:SF3">
    <property type="entry name" value="NITRONATE MONOOXYGENASE-RELATED"/>
    <property type="match status" value="1"/>
</dbReference>
<evidence type="ECO:0000256" key="4">
    <source>
        <dbReference type="ARBA" id="ARBA00022630"/>
    </source>
</evidence>